<evidence type="ECO:0000256" key="3">
    <source>
        <dbReference type="ARBA" id="ARBA00022598"/>
    </source>
</evidence>
<dbReference type="PROSITE" id="PS01234">
    <property type="entry name" value="GATB"/>
    <property type="match status" value="1"/>
</dbReference>
<dbReference type="Gene3D" id="1.10.150.380">
    <property type="entry name" value="GatB domain, N-terminal subdomain"/>
    <property type="match status" value="1"/>
</dbReference>
<comment type="catalytic activity">
    <reaction evidence="8 10">
        <text>L-aspartyl-tRNA(Asn) + L-glutamine + ATP + H2O = L-asparaginyl-tRNA(Asn) + L-glutamate + ADP + phosphate + 2 H(+)</text>
        <dbReference type="Rhea" id="RHEA:14513"/>
        <dbReference type="Rhea" id="RHEA-COMP:9674"/>
        <dbReference type="Rhea" id="RHEA-COMP:9677"/>
        <dbReference type="ChEBI" id="CHEBI:15377"/>
        <dbReference type="ChEBI" id="CHEBI:15378"/>
        <dbReference type="ChEBI" id="CHEBI:29985"/>
        <dbReference type="ChEBI" id="CHEBI:30616"/>
        <dbReference type="ChEBI" id="CHEBI:43474"/>
        <dbReference type="ChEBI" id="CHEBI:58359"/>
        <dbReference type="ChEBI" id="CHEBI:78515"/>
        <dbReference type="ChEBI" id="CHEBI:78516"/>
        <dbReference type="ChEBI" id="CHEBI:456216"/>
    </reaction>
</comment>
<evidence type="ECO:0000259" key="11">
    <source>
        <dbReference type="SMART" id="SM00845"/>
    </source>
</evidence>
<dbReference type="PANTHER" id="PTHR11659">
    <property type="entry name" value="GLUTAMYL-TRNA GLN AMIDOTRANSFERASE SUBUNIT B MITOCHONDRIAL AND PROKARYOTIC PET112-RELATED"/>
    <property type="match status" value="1"/>
</dbReference>
<dbReference type="GO" id="GO:0005524">
    <property type="term" value="F:ATP binding"/>
    <property type="evidence" value="ECO:0007669"/>
    <property type="project" value="UniProtKB-KW"/>
</dbReference>
<keyword evidence="6 10" id="KW-0648">Protein biosynthesis</keyword>
<evidence type="ECO:0000256" key="8">
    <source>
        <dbReference type="ARBA" id="ARBA00047380"/>
    </source>
</evidence>
<comment type="caution">
    <text evidence="12">The sequence shown here is derived from an EMBL/GenBank/DDBJ whole genome shotgun (WGS) entry which is preliminary data.</text>
</comment>
<evidence type="ECO:0000256" key="4">
    <source>
        <dbReference type="ARBA" id="ARBA00022741"/>
    </source>
</evidence>
<sequence length="478" mass="54216">MEYKPTIGLEIHTELNTRTKMFCDSLNDPSETHPNMNICPVCMGHPGTLPVINKEAVKKVILTGLALGGRVAEYSQFERKNYFYPDLPKGYQISQYAHPLVEGGEILLPKSGKKVRIRRVHLEEDTGRLVHEEDSALVDFNRAGVPLMELVTEPDINSAEEASEFAEELRLILRTIGVSDADMERGQMRLEANVSLDMGTKVELKNINSFNALRRAIEHELKRQEKLLREGKKVAHETRGWDDNKQKTVLQRTKEESRDYRYFPEPDLPPLRIYEDGELNPEKLEKELPELPIYKRERFEKEYMLEKGEAYTLVLDKEISDFFEKSVSELLGWGGGKNKKEAVKLAFNYLTSDLQGLVKEKGLPWNELLLTPENFAELIKMILENTISSRAAKDILRALVEEGGDPTNIVRDRGLAQISNEGALEEIAKKVIDANPQAVSDYKSGKENALQFLVGQIIKETKGSANPEVVRKILTSLL</sequence>
<dbReference type="InterPro" id="IPR023168">
    <property type="entry name" value="GatB_Yqey_C_2"/>
</dbReference>
<dbReference type="PANTHER" id="PTHR11659:SF0">
    <property type="entry name" value="GLUTAMYL-TRNA(GLN) AMIDOTRANSFERASE SUBUNIT B, MITOCHONDRIAL"/>
    <property type="match status" value="1"/>
</dbReference>
<evidence type="ECO:0000256" key="10">
    <source>
        <dbReference type="HAMAP-Rule" id="MF_00121"/>
    </source>
</evidence>
<dbReference type="NCBIfam" id="NF004014">
    <property type="entry name" value="PRK05477.1-4"/>
    <property type="match status" value="1"/>
</dbReference>
<comment type="subunit">
    <text evidence="2 10">Heterotrimer of A, B and C subunits.</text>
</comment>
<dbReference type="SUPFAM" id="SSF55931">
    <property type="entry name" value="Glutamine synthetase/guanido kinase"/>
    <property type="match status" value="1"/>
</dbReference>
<evidence type="ECO:0000256" key="2">
    <source>
        <dbReference type="ARBA" id="ARBA00011123"/>
    </source>
</evidence>
<evidence type="ECO:0000256" key="9">
    <source>
        <dbReference type="ARBA" id="ARBA00047913"/>
    </source>
</evidence>
<evidence type="ECO:0000256" key="5">
    <source>
        <dbReference type="ARBA" id="ARBA00022840"/>
    </source>
</evidence>
<evidence type="ECO:0000313" key="13">
    <source>
        <dbReference type="Proteomes" id="UP000178428"/>
    </source>
</evidence>
<dbReference type="InterPro" id="IPR018027">
    <property type="entry name" value="Asn/Gln_amidotransferase"/>
</dbReference>
<comment type="function">
    <text evidence="7 10">Allows the formation of correctly charged Asn-tRNA(Asn) or Gln-tRNA(Gln) through the transamidation of misacylated Asp-tRNA(Asn) or Glu-tRNA(Gln) in organisms which lack either or both of asparaginyl-tRNA or glutaminyl-tRNA synthetases. The reaction takes place in the presence of glutamine and ATP through an activated phospho-Asp-tRNA(Asn) or phospho-Glu-tRNA(Gln).</text>
</comment>
<accession>A0A1G2EY40</accession>
<dbReference type="InterPro" id="IPR017958">
    <property type="entry name" value="Gln-tRNA_amidoTrfase_suB_CS"/>
</dbReference>
<dbReference type="FunFam" id="1.10.10.410:FF:000001">
    <property type="entry name" value="Aspartyl/glutamyl-tRNA(Asn/Gln) amidotransferase subunit B"/>
    <property type="match status" value="1"/>
</dbReference>
<comment type="similarity">
    <text evidence="1 10">Belongs to the GatB/GatE family. GatB subfamily.</text>
</comment>
<gene>
    <name evidence="10" type="primary">gatB</name>
    <name evidence="12" type="ORF">A3J00_02675</name>
</gene>
<dbReference type="SMART" id="SM00845">
    <property type="entry name" value="GatB_Yqey"/>
    <property type="match status" value="1"/>
</dbReference>
<name>A0A1G2EY40_9BACT</name>
<evidence type="ECO:0000256" key="6">
    <source>
        <dbReference type="ARBA" id="ARBA00022917"/>
    </source>
</evidence>
<dbReference type="GO" id="GO:0050567">
    <property type="term" value="F:glutaminyl-tRNA synthase (glutamine-hydrolyzing) activity"/>
    <property type="evidence" value="ECO:0007669"/>
    <property type="project" value="UniProtKB-UniRule"/>
</dbReference>
<dbReference type="STRING" id="1801725.A3J00_02675"/>
<dbReference type="Gene3D" id="1.10.10.410">
    <property type="match status" value="1"/>
</dbReference>
<dbReference type="AlphaFoldDB" id="A0A1G2EY40"/>
<dbReference type="InterPro" id="IPR017959">
    <property type="entry name" value="Asn/Gln-tRNA_amidoTrfase_suB/E"/>
</dbReference>
<evidence type="ECO:0000256" key="1">
    <source>
        <dbReference type="ARBA" id="ARBA00005306"/>
    </source>
</evidence>
<dbReference type="SUPFAM" id="SSF89095">
    <property type="entry name" value="GatB/YqeY motif"/>
    <property type="match status" value="1"/>
</dbReference>
<dbReference type="InterPro" id="IPR004413">
    <property type="entry name" value="GatB"/>
</dbReference>
<keyword evidence="4 10" id="KW-0547">Nucleotide-binding</keyword>
<feature type="domain" description="Asn/Gln amidotransferase" evidence="11">
    <location>
        <begin position="321"/>
        <end position="478"/>
    </location>
</feature>
<dbReference type="NCBIfam" id="TIGR00133">
    <property type="entry name" value="gatB"/>
    <property type="match status" value="1"/>
</dbReference>
<dbReference type="GO" id="GO:0070681">
    <property type="term" value="P:glutaminyl-tRNAGln biosynthesis via transamidation"/>
    <property type="evidence" value="ECO:0007669"/>
    <property type="project" value="TreeGrafter"/>
</dbReference>
<dbReference type="GO" id="GO:0050566">
    <property type="term" value="F:asparaginyl-tRNA synthase (glutamine-hydrolyzing) activity"/>
    <property type="evidence" value="ECO:0007669"/>
    <property type="project" value="RHEA"/>
</dbReference>
<protein>
    <recommendedName>
        <fullName evidence="10">Aspartyl/glutamyl-tRNA(Asn/Gln) amidotransferase subunit B</fullName>
        <shortName evidence="10">Asp/Glu-ADT subunit B</shortName>
        <ecNumber evidence="10">6.3.5.-</ecNumber>
    </recommendedName>
</protein>
<dbReference type="Proteomes" id="UP000178428">
    <property type="component" value="Unassembled WGS sequence"/>
</dbReference>
<dbReference type="InterPro" id="IPR014746">
    <property type="entry name" value="Gln_synth/guanido_kin_cat_dom"/>
</dbReference>
<reference evidence="12 13" key="1">
    <citation type="journal article" date="2016" name="Nat. Commun.">
        <title>Thousands of microbial genomes shed light on interconnected biogeochemical processes in an aquifer system.</title>
        <authorList>
            <person name="Anantharaman K."/>
            <person name="Brown C.T."/>
            <person name="Hug L.A."/>
            <person name="Sharon I."/>
            <person name="Castelle C.J."/>
            <person name="Probst A.J."/>
            <person name="Thomas B.C."/>
            <person name="Singh A."/>
            <person name="Wilkins M.J."/>
            <person name="Karaoz U."/>
            <person name="Brodie E.L."/>
            <person name="Williams K.H."/>
            <person name="Hubbard S.S."/>
            <person name="Banfield J.F."/>
        </authorList>
    </citation>
    <scope>NUCLEOTIDE SEQUENCE [LARGE SCALE GENOMIC DNA]</scope>
</reference>
<dbReference type="Pfam" id="PF02934">
    <property type="entry name" value="GatB_N"/>
    <property type="match status" value="1"/>
</dbReference>
<dbReference type="Pfam" id="PF02637">
    <property type="entry name" value="GatB_Yqey"/>
    <property type="match status" value="1"/>
</dbReference>
<dbReference type="InterPro" id="IPR003789">
    <property type="entry name" value="Asn/Gln_tRNA_amidoTrase-B-like"/>
</dbReference>
<evidence type="ECO:0000256" key="7">
    <source>
        <dbReference type="ARBA" id="ARBA00024799"/>
    </source>
</evidence>
<organism evidence="12 13">
    <name type="scientific">Candidatus Niyogibacteria bacterium RIFCSPLOWO2_02_FULL_45_13</name>
    <dbReference type="NCBI Taxonomy" id="1801725"/>
    <lineage>
        <taxon>Bacteria</taxon>
        <taxon>Candidatus Niyogiibacteriota</taxon>
    </lineage>
</organism>
<dbReference type="InterPro" id="IPR006075">
    <property type="entry name" value="Asn/Gln-tRNA_Trfase_suB/E_cat"/>
</dbReference>
<dbReference type="EC" id="6.3.5.-" evidence="10"/>
<dbReference type="NCBIfam" id="NF004012">
    <property type="entry name" value="PRK05477.1-2"/>
    <property type="match status" value="1"/>
</dbReference>
<dbReference type="HAMAP" id="MF_00121">
    <property type="entry name" value="GatB"/>
    <property type="match status" value="1"/>
</dbReference>
<dbReference type="GO" id="GO:0006412">
    <property type="term" value="P:translation"/>
    <property type="evidence" value="ECO:0007669"/>
    <property type="project" value="UniProtKB-UniRule"/>
</dbReference>
<dbReference type="EMBL" id="MHMR01000016">
    <property type="protein sequence ID" value="OGZ30715.1"/>
    <property type="molecule type" value="Genomic_DNA"/>
</dbReference>
<keyword evidence="3 10" id="KW-0436">Ligase</keyword>
<evidence type="ECO:0000313" key="12">
    <source>
        <dbReference type="EMBL" id="OGZ30715.1"/>
    </source>
</evidence>
<proteinExistence type="inferred from homology"/>
<comment type="catalytic activity">
    <reaction evidence="9 10">
        <text>L-glutamyl-tRNA(Gln) + L-glutamine + ATP + H2O = L-glutaminyl-tRNA(Gln) + L-glutamate + ADP + phosphate + H(+)</text>
        <dbReference type="Rhea" id="RHEA:17521"/>
        <dbReference type="Rhea" id="RHEA-COMP:9681"/>
        <dbReference type="Rhea" id="RHEA-COMP:9684"/>
        <dbReference type="ChEBI" id="CHEBI:15377"/>
        <dbReference type="ChEBI" id="CHEBI:15378"/>
        <dbReference type="ChEBI" id="CHEBI:29985"/>
        <dbReference type="ChEBI" id="CHEBI:30616"/>
        <dbReference type="ChEBI" id="CHEBI:43474"/>
        <dbReference type="ChEBI" id="CHEBI:58359"/>
        <dbReference type="ChEBI" id="CHEBI:78520"/>
        <dbReference type="ChEBI" id="CHEBI:78521"/>
        <dbReference type="ChEBI" id="CHEBI:456216"/>
    </reaction>
</comment>
<dbReference type="InterPro" id="IPR042114">
    <property type="entry name" value="GatB_C_1"/>
</dbReference>
<keyword evidence="5 10" id="KW-0067">ATP-binding</keyword>